<dbReference type="GO" id="GO:0005737">
    <property type="term" value="C:cytoplasm"/>
    <property type="evidence" value="ECO:0007669"/>
    <property type="project" value="UniProtKB-SubCell"/>
</dbReference>
<comment type="cofactor">
    <cofactor evidence="3 17">
        <name>Zn(2+)</name>
        <dbReference type="ChEBI" id="CHEBI:29105"/>
    </cofactor>
</comment>
<feature type="binding site" evidence="17">
    <location>
        <position position="102"/>
    </location>
    <ligand>
        <name>Zn(2+)</name>
        <dbReference type="ChEBI" id="CHEBI:29105"/>
    </ligand>
</feature>
<dbReference type="SUPFAM" id="SSF56784">
    <property type="entry name" value="HAD-like"/>
    <property type="match status" value="1"/>
</dbReference>
<evidence type="ECO:0000256" key="13">
    <source>
        <dbReference type="ARBA" id="ARBA00061616"/>
    </source>
</evidence>
<dbReference type="GO" id="GO:0046872">
    <property type="term" value="F:metal ion binding"/>
    <property type="evidence" value="ECO:0007669"/>
    <property type="project" value="UniProtKB-KW"/>
</dbReference>
<evidence type="ECO:0000256" key="16">
    <source>
        <dbReference type="PIRSR" id="PIRSR004682-3"/>
    </source>
</evidence>
<feature type="active site" description="Nucleophile" evidence="15">
    <location>
        <position position="10"/>
    </location>
</feature>
<evidence type="ECO:0000256" key="3">
    <source>
        <dbReference type="ARBA" id="ARBA00001947"/>
    </source>
</evidence>
<dbReference type="EMBL" id="CP012508">
    <property type="protein sequence ID" value="ALB24265.1"/>
    <property type="molecule type" value="Genomic_DNA"/>
</dbReference>
<dbReference type="PANTHER" id="PTHR42891:SF1">
    <property type="entry name" value="D-GLYCERO-BETA-D-MANNO-HEPTOSE-1,7-BISPHOSPHATE 7-PHOSPHATASE"/>
    <property type="match status" value="1"/>
</dbReference>
<evidence type="ECO:0000256" key="8">
    <source>
        <dbReference type="ARBA" id="ARBA00022723"/>
    </source>
</evidence>
<dbReference type="OrthoDB" id="9781367at2"/>
<feature type="binding site" evidence="17">
    <location>
        <position position="100"/>
    </location>
    <ligand>
        <name>Zn(2+)</name>
        <dbReference type="ChEBI" id="CHEBI:29105"/>
    </ligand>
</feature>
<feature type="binding site" evidence="17">
    <location>
        <position position="92"/>
    </location>
    <ligand>
        <name>Zn(2+)</name>
        <dbReference type="ChEBI" id="CHEBI:29105"/>
    </ligand>
</feature>
<sequence>MQIKPLVILDRDGVINEDSEHYIKSAAEWQPIKDSLTAIAKLNTAHIKVAIATNQSGIYRGYFTLATLHDMHKKMAHLLAEQYGHIDHIEYCPHGPTEGCSCRKPAPGMLKTIITHFQLTPEHAYFVGDSFKDIQAAQAIGCTPILVLSGKGGDTLKKHPKLEKQIKIFHTLNHFVNELLANANTTA</sequence>
<feature type="binding site" evidence="17">
    <location>
        <position position="94"/>
    </location>
    <ligand>
        <name>Zn(2+)</name>
        <dbReference type="ChEBI" id="CHEBI:29105"/>
    </ligand>
</feature>
<evidence type="ECO:0000256" key="15">
    <source>
        <dbReference type="PIRSR" id="PIRSR004682-1"/>
    </source>
</evidence>
<reference evidence="18 19" key="1">
    <citation type="journal article" date="2014" name="Genome Announc.">
        <title>Comparative Genome Analysis of Two Isolates of the Fish Pathogen Piscirickettsia salmonis from Different Hosts Reveals Major Differences in Virulence-Associated Secretion Systems.</title>
        <authorList>
            <person name="Bohle H."/>
            <person name="Henriquez P."/>
            <person name="Grothusen H."/>
            <person name="Navas E."/>
            <person name="Sandoval A."/>
            <person name="Bustamante F."/>
            <person name="Bustos P."/>
            <person name="Mancilla M."/>
        </authorList>
    </citation>
    <scope>NUCLEOTIDE SEQUENCE [LARGE SCALE GENOMIC DNA]</scope>
    <source>
        <strain evidence="19">B1-32597</strain>
    </source>
</reference>
<feature type="site" description="Contributes to substrate recognition" evidence="16">
    <location>
        <position position="103"/>
    </location>
</feature>
<evidence type="ECO:0000256" key="2">
    <source>
        <dbReference type="ARBA" id="ARBA00001946"/>
    </source>
</evidence>
<dbReference type="Pfam" id="PF13242">
    <property type="entry name" value="Hydrolase_like"/>
    <property type="match status" value="1"/>
</dbReference>
<proteinExistence type="inferred from homology"/>
<dbReference type="FunFam" id="3.40.50.1000:FF:000168">
    <property type="entry name" value="D,D-heptose 1,7-bisphosphate phosphatase"/>
    <property type="match status" value="1"/>
</dbReference>
<gene>
    <name evidence="18" type="ORF">KU39_3092</name>
</gene>
<keyword evidence="11 17" id="KW-0460">Magnesium</keyword>
<keyword evidence="10 17" id="KW-0862">Zinc</keyword>
<comment type="similarity">
    <text evidence="13 14">Belongs to the gmhB family.</text>
</comment>
<evidence type="ECO:0000256" key="6">
    <source>
        <dbReference type="ARBA" id="ARBA00011245"/>
    </source>
</evidence>
<dbReference type="PANTHER" id="PTHR42891">
    <property type="entry name" value="D-GLYCERO-BETA-D-MANNO-HEPTOSE-1,7-BISPHOSPHATE 7-PHOSPHATASE"/>
    <property type="match status" value="1"/>
</dbReference>
<evidence type="ECO:0000256" key="14">
    <source>
        <dbReference type="PIRNR" id="PIRNR004682"/>
    </source>
</evidence>
<evidence type="ECO:0000256" key="4">
    <source>
        <dbReference type="ARBA" id="ARBA00004496"/>
    </source>
</evidence>
<evidence type="ECO:0000256" key="1">
    <source>
        <dbReference type="ARBA" id="ARBA00001226"/>
    </source>
</evidence>
<comment type="subcellular location">
    <subcellularLocation>
        <location evidence="4 14">Cytoplasm</location>
    </subcellularLocation>
</comment>
<dbReference type="GO" id="GO:0005975">
    <property type="term" value="P:carbohydrate metabolic process"/>
    <property type="evidence" value="ECO:0007669"/>
    <property type="project" value="InterPro"/>
</dbReference>
<dbReference type="Proteomes" id="UP000029558">
    <property type="component" value="Chromosome"/>
</dbReference>
<comment type="pathway">
    <text evidence="5">Nucleotide-sugar biosynthesis; ADP-L-glycero-beta-D-manno-heptose biosynthesis; ADP-L-glycero-beta-D-manno-heptose from D-glycero-beta-D-manno-heptose 7-phosphate: step 2/4.</text>
</comment>
<feature type="binding site" evidence="17">
    <location>
        <position position="10"/>
    </location>
    <ligand>
        <name>Mg(2+)</name>
        <dbReference type="ChEBI" id="CHEBI:18420"/>
    </ligand>
</feature>
<organism evidence="18 19">
    <name type="scientific">Piscirickettsia salmonis</name>
    <dbReference type="NCBI Taxonomy" id="1238"/>
    <lineage>
        <taxon>Bacteria</taxon>
        <taxon>Pseudomonadati</taxon>
        <taxon>Pseudomonadota</taxon>
        <taxon>Gammaproteobacteria</taxon>
        <taxon>Thiotrichales</taxon>
        <taxon>Piscirickettsiaceae</taxon>
        <taxon>Piscirickettsia</taxon>
    </lineage>
</organism>
<feature type="binding site" evidence="17">
    <location>
        <position position="12"/>
    </location>
    <ligand>
        <name>Mg(2+)</name>
        <dbReference type="ChEBI" id="CHEBI:18420"/>
    </ligand>
</feature>
<comment type="catalytic activity">
    <reaction evidence="1">
        <text>D-glycero-beta-D-manno-heptose 1,7-bisphosphate + H2O = D-glycero-beta-D-manno-heptose 1-phosphate + phosphate</text>
        <dbReference type="Rhea" id="RHEA:28518"/>
        <dbReference type="ChEBI" id="CHEBI:15377"/>
        <dbReference type="ChEBI" id="CHEBI:43474"/>
        <dbReference type="ChEBI" id="CHEBI:60208"/>
        <dbReference type="ChEBI" id="CHEBI:61593"/>
        <dbReference type="EC" id="3.1.3.82"/>
    </reaction>
</comment>
<dbReference type="Gene3D" id="3.40.50.1000">
    <property type="entry name" value="HAD superfamily/HAD-like"/>
    <property type="match status" value="1"/>
</dbReference>
<dbReference type="InterPro" id="IPR023214">
    <property type="entry name" value="HAD_sf"/>
</dbReference>
<dbReference type="NCBIfam" id="NF006506">
    <property type="entry name" value="PRK08942.1"/>
    <property type="match status" value="1"/>
</dbReference>
<feature type="binding site" evidence="17">
    <location>
        <position position="129"/>
    </location>
    <ligand>
        <name>Mg(2+)</name>
        <dbReference type="ChEBI" id="CHEBI:18420"/>
    </ligand>
</feature>
<evidence type="ECO:0000313" key="18">
    <source>
        <dbReference type="EMBL" id="ALB24265.1"/>
    </source>
</evidence>
<dbReference type="PIRSF" id="PIRSF004682">
    <property type="entry name" value="GmhB"/>
    <property type="match status" value="1"/>
</dbReference>
<dbReference type="AlphaFoldDB" id="A0A1L6TFI1"/>
<evidence type="ECO:0000256" key="12">
    <source>
        <dbReference type="ARBA" id="ARBA00023277"/>
    </source>
</evidence>
<comment type="cofactor">
    <cofactor evidence="2 17">
        <name>Mg(2+)</name>
        <dbReference type="ChEBI" id="CHEBI:18420"/>
    </cofactor>
</comment>
<feature type="active site" description="Proton donor" evidence="15">
    <location>
        <position position="12"/>
    </location>
</feature>
<dbReference type="NCBIfam" id="TIGR01662">
    <property type="entry name" value="HAD-SF-IIIA"/>
    <property type="match status" value="1"/>
</dbReference>
<keyword evidence="12 14" id="KW-0119">Carbohydrate metabolism</keyword>
<evidence type="ECO:0000256" key="17">
    <source>
        <dbReference type="PIRSR" id="PIRSR004682-4"/>
    </source>
</evidence>
<feature type="site" description="Stabilizes the phosphoryl group" evidence="16">
    <location>
        <position position="104"/>
    </location>
</feature>
<dbReference type="InterPro" id="IPR004446">
    <property type="entry name" value="Heptose_bisP_phosphatase"/>
</dbReference>
<keyword evidence="8 17" id="KW-0479">Metal-binding</keyword>
<dbReference type="InterPro" id="IPR006543">
    <property type="entry name" value="Histidinol-phos"/>
</dbReference>
<evidence type="ECO:0000313" key="19">
    <source>
        <dbReference type="Proteomes" id="UP000029558"/>
    </source>
</evidence>
<evidence type="ECO:0000256" key="5">
    <source>
        <dbReference type="ARBA" id="ARBA00004708"/>
    </source>
</evidence>
<dbReference type="CDD" id="cd07503">
    <property type="entry name" value="HAD_HisB-N"/>
    <property type="match status" value="1"/>
</dbReference>
<feature type="site" description="Stabilizes the phosphoryl group" evidence="16">
    <location>
        <position position="53"/>
    </location>
</feature>
<dbReference type="RefSeq" id="WP_017378402.1">
    <property type="nucleotide sequence ID" value="NZ_CP012508.1"/>
</dbReference>
<dbReference type="EC" id="3.1.3.-" evidence="14"/>
<name>A0A1L6TFI1_PISSA</name>
<dbReference type="GO" id="GO:0034200">
    <property type="term" value="F:D-glycero-beta-D-manno-heptose 1,7-bisphosphate 7-phosphatase activity"/>
    <property type="evidence" value="ECO:0007669"/>
    <property type="project" value="UniProtKB-EC"/>
</dbReference>
<keyword evidence="9 14" id="KW-0378">Hydrolase</keyword>
<dbReference type="InterPro" id="IPR006549">
    <property type="entry name" value="HAD-SF_hydro_IIIA"/>
</dbReference>
<evidence type="ECO:0000256" key="7">
    <source>
        <dbReference type="ARBA" id="ARBA00022490"/>
    </source>
</evidence>
<comment type="subunit">
    <text evidence="6">Monomer.</text>
</comment>
<accession>A0A1L6TFI1</accession>
<evidence type="ECO:0000256" key="11">
    <source>
        <dbReference type="ARBA" id="ARBA00022842"/>
    </source>
</evidence>
<dbReference type="NCBIfam" id="TIGR01656">
    <property type="entry name" value="Histidinol-ppas"/>
    <property type="match status" value="1"/>
</dbReference>
<evidence type="ECO:0000256" key="9">
    <source>
        <dbReference type="ARBA" id="ARBA00022801"/>
    </source>
</evidence>
<keyword evidence="7 14" id="KW-0963">Cytoplasm</keyword>
<dbReference type="InterPro" id="IPR036412">
    <property type="entry name" value="HAD-like_sf"/>
</dbReference>
<protein>
    <recommendedName>
        <fullName evidence="14">D,D-heptose 1,7-bisphosphate phosphatase</fullName>
        <ecNumber evidence="14">3.1.3.-</ecNumber>
    </recommendedName>
</protein>
<evidence type="ECO:0000256" key="10">
    <source>
        <dbReference type="ARBA" id="ARBA00022833"/>
    </source>
</evidence>